<dbReference type="CDD" id="cd02440">
    <property type="entry name" value="AdoMet_MTases"/>
    <property type="match status" value="1"/>
</dbReference>
<organism evidence="2 3">
    <name type="scientific">Tectimicrobiota bacterium</name>
    <dbReference type="NCBI Taxonomy" id="2528274"/>
    <lineage>
        <taxon>Bacteria</taxon>
        <taxon>Pseudomonadati</taxon>
        <taxon>Nitrospinota/Tectimicrobiota group</taxon>
        <taxon>Candidatus Tectimicrobiota</taxon>
    </lineage>
</organism>
<evidence type="ECO:0000313" key="3">
    <source>
        <dbReference type="Proteomes" id="UP000752292"/>
    </source>
</evidence>
<reference evidence="2" key="1">
    <citation type="submission" date="2020-07" db="EMBL/GenBank/DDBJ databases">
        <title>Huge and variable diversity of episymbiotic CPR bacteria and DPANN archaea in groundwater ecosystems.</title>
        <authorList>
            <person name="He C.Y."/>
            <person name="Keren R."/>
            <person name="Whittaker M."/>
            <person name="Farag I.F."/>
            <person name="Doudna J."/>
            <person name="Cate J.H.D."/>
            <person name="Banfield J.F."/>
        </authorList>
    </citation>
    <scope>NUCLEOTIDE SEQUENCE</scope>
    <source>
        <strain evidence="2">NC_groundwater_1370_Ag_S-0.2um_69_93</strain>
    </source>
</reference>
<dbReference type="Pfam" id="PF13649">
    <property type="entry name" value="Methyltransf_25"/>
    <property type="match status" value="1"/>
</dbReference>
<dbReference type="Gene3D" id="3.40.50.150">
    <property type="entry name" value="Vaccinia Virus protein VP39"/>
    <property type="match status" value="1"/>
</dbReference>
<dbReference type="SUPFAM" id="SSF53335">
    <property type="entry name" value="S-adenosyl-L-methionine-dependent methyltransferases"/>
    <property type="match status" value="1"/>
</dbReference>
<evidence type="ECO:0000259" key="1">
    <source>
        <dbReference type="Pfam" id="PF13649"/>
    </source>
</evidence>
<dbReference type="InterPro" id="IPR041698">
    <property type="entry name" value="Methyltransf_25"/>
</dbReference>
<dbReference type="Proteomes" id="UP000752292">
    <property type="component" value="Unassembled WGS sequence"/>
</dbReference>
<feature type="domain" description="Methyltransferase" evidence="1">
    <location>
        <begin position="38"/>
        <end position="107"/>
    </location>
</feature>
<proteinExistence type="predicted"/>
<dbReference type="EMBL" id="JACQRX010000260">
    <property type="protein sequence ID" value="MBI4251980.1"/>
    <property type="molecule type" value="Genomic_DNA"/>
</dbReference>
<sequence>MPPDPFERYRHNLHLSPISTPTLEALAGRCGLGRDSAVLDAACGKGGACLVLARRFGCQAIGVEARPEFAEEARRLALFADLAHLVDVVEAPPEGLPFDEGHFDLVLRLGPPRPFDALGAALGIRPLVRRGAG</sequence>
<gene>
    <name evidence="2" type="ORF">HY618_05920</name>
</gene>
<dbReference type="GO" id="GO:0032259">
    <property type="term" value="P:methylation"/>
    <property type="evidence" value="ECO:0007669"/>
    <property type="project" value="UniProtKB-KW"/>
</dbReference>
<dbReference type="InterPro" id="IPR029063">
    <property type="entry name" value="SAM-dependent_MTases_sf"/>
</dbReference>
<protein>
    <submittedName>
        <fullName evidence="2">Class I SAM-dependent methyltransferase</fullName>
    </submittedName>
</protein>
<evidence type="ECO:0000313" key="2">
    <source>
        <dbReference type="EMBL" id="MBI4251980.1"/>
    </source>
</evidence>
<keyword evidence="2" id="KW-0489">Methyltransferase</keyword>
<dbReference type="GO" id="GO:0008168">
    <property type="term" value="F:methyltransferase activity"/>
    <property type="evidence" value="ECO:0007669"/>
    <property type="project" value="UniProtKB-KW"/>
</dbReference>
<accession>A0A933E9V9</accession>
<keyword evidence="2" id="KW-0808">Transferase</keyword>
<name>A0A933E9V9_UNCTE</name>
<dbReference type="AlphaFoldDB" id="A0A933E9V9"/>
<comment type="caution">
    <text evidence="2">The sequence shown here is derived from an EMBL/GenBank/DDBJ whole genome shotgun (WGS) entry which is preliminary data.</text>
</comment>